<name>A0A1E3X4S9_9BACT</name>
<feature type="domain" description="Antitoxin FitA-like ribbon-helix-helix" evidence="1">
    <location>
        <begin position="13"/>
        <end position="49"/>
    </location>
</feature>
<dbReference type="InterPro" id="IPR013321">
    <property type="entry name" value="Arc_rbn_hlx_hlx"/>
</dbReference>
<evidence type="ECO:0000259" key="1">
    <source>
        <dbReference type="Pfam" id="PF22513"/>
    </source>
</evidence>
<dbReference type="EMBL" id="MAYW01000194">
    <property type="protein sequence ID" value="ODS30635.1"/>
    <property type="molecule type" value="Genomic_DNA"/>
</dbReference>
<evidence type="ECO:0000313" key="3">
    <source>
        <dbReference type="Proteomes" id="UP000094056"/>
    </source>
</evidence>
<dbReference type="GO" id="GO:0006355">
    <property type="term" value="P:regulation of DNA-templated transcription"/>
    <property type="evidence" value="ECO:0007669"/>
    <property type="project" value="InterPro"/>
</dbReference>
<protein>
    <recommendedName>
        <fullName evidence="1">Antitoxin FitA-like ribbon-helix-helix domain-containing protein</fullName>
    </recommendedName>
</protein>
<dbReference type="SUPFAM" id="SSF47598">
    <property type="entry name" value="Ribbon-helix-helix"/>
    <property type="match status" value="1"/>
</dbReference>
<dbReference type="Proteomes" id="UP000094056">
    <property type="component" value="Unassembled WGS sequence"/>
</dbReference>
<comment type="caution">
    <text evidence="2">The sequence shown here is derived from an EMBL/GenBank/DDBJ whole genome shotgun (WGS) entry which is preliminary data.</text>
</comment>
<accession>A0A1E3X4S9</accession>
<evidence type="ECO:0000313" key="2">
    <source>
        <dbReference type="EMBL" id="ODS30635.1"/>
    </source>
</evidence>
<reference evidence="2 3" key="1">
    <citation type="submission" date="2016-07" db="EMBL/GenBank/DDBJ databases">
        <title>Draft genome of Scalindua rubra, obtained from a brine-seawater interface in the Red Sea, sheds light on salt adaptation in anammox bacteria.</title>
        <authorList>
            <person name="Speth D.R."/>
            <person name="Lagkouvardos I."/>
            <person name="Wang Y."/>
            <person name="Qian P.-Y."/>
            <person name="Dutilh B.E."/>
            <person name="Jetten M.S."/>
        </authorList>
    </citation>
    <scope>NUCLEOTIDE SEQUENCE [LARGE SCALE GENOMIC DNA]</scope>
    <source>
        <strain evidence="2">BSI-1</strain>
    </source>
</reference>
<dbReference type="AlphaFoldDB" id="A0A1E3X4S9"/>
<dbReference type="Pfam" id="PF22513">
    <property type="entry name" value="FitA-like_RHH"/>
    <property type="match status" value="1"/>
</dbReference>
<organism evidence="2 3">
    <name type="scientific">Candidatus Scalindua rubra</name>
    <dbReference type="NCBI Taxonomy" id="1872076"/>
    <lineage>
        <taxon>Bacteria</taxon>
        <taxon>Pseudomonadati</taxon>
        <taxon>Planctomycetota</taxon>
        <taxon>Candidatus Brocadiia</taxon>
        <taxon>Candidatus Brocadiales</taxon>
        <taxon>Candidatus Scalinduaceae</taxon>
        <taxon>Candidatus Scalindua</taxon>
    </lineage>
</organism>
<dbReference type="Gene3D" id="1.10.1220.10">
    <property type="entry name" value="Met repressor-like"/>
    <property type="match status" value="1"/>
</dbReference>
<gene>
    <name evidence="2" type="ORF">SCARUB_04247</name>
</gene>
<dbReference type="InterPro" id="IPR053853">
    <property type="entry name" value="FitA-like_RHH"/>
</dbReference>
<proteinExistence type="predicted"/>
<sequence>MNLTNGGIIMSVMTVRGIDDKVLRALKEKAKKEGTSVNATLLRVLREALGLEKKIRTIAYDDLDHLAGTWSKKDYSEFQSKTDDFEKVDDKMWK</sequence>
<dbReference type="InterPro" id="IPR010985">
    <property type="entry name" value="Ribbon_hlx_hlx"/>
</dbReference>